<proteinExistence type="predicted"/>
<keyword evidence="3" id="KW-0804">Transcription</keyword>
<evidence type="ECO:0000256" key="2">
    <source>
        <dbReference type="ARBA" id="ARBA00023125"/>
    </source>
</evidence>
<name>A0A542DXB5_9MICO</name>
<evidence type="ECO:0000313" key="6">
    <source>
        <dbReference type="EMBL" id="TQJ07731.1"/>
    </source>
</evidence>
<dbReference type="InterPro" id="IPR050204">
    <property type="entry name" value="AraC_XylS_family_regulators"/>
</dbReference>
<feature type="region of interest" description="Disordered" evidence="4">
    <location>
        <begin position="131"/>
        <end position="154"/>
    </location>
</feature>
<dbReference type="AlphaFoldDB" id="A0A542DXB5"/>
<dbReference type="InterPro" id="IPR009057">
    <property type="entry name" value="Homeodomain-like_sf"/>
</dbReference>
<dbReference type="EMBL" id="VFMN01000001">
    <property type="protein sequence ID" value="TQJ07731.1"/>
    <property type="molecule type" value="Genomic_DNA"/>
</dbReference>
<reference evidence="6 7" key="1">
    <citation type="submission" date="2019-06" db="EMBL/GenBank/DDBJ databases">
        <title>Sequencing the genomes of 1000 actinobacteria strains.</title>
        <authorList>
            <person name="Klenk H.-P."/>
        </authorList>
    </citation>
    <scope>NUCLEOTIDE SEQUENCE [LARGE SCALE GENOMIC DNA]</scope>
    <source>
        <strain evidence="6 7">DSM 18607</strain>
    </source>
</reference>
<protein>
    <submittedName>
        <fullName evidence="6">AraC-like DNA-binding protein</fullName>
    </submittedName>
</protein>
<gene>
    <name evidence="6" type="ORF">FB458_0799</name>
</gene>
<dbReference type="GO" id="GO:0003700">
    <property type="term" value="F:DNA-binding transcription factor activity"/>
    <property type="evidence" value="ECO:0007669"/>
    <property type="project" value="InterPro"/>
</dbReference>
<evidence type="ECO:0000256" key="1">
    <source>
        <dbReference type="ARBA" id="ARBA00023015"/>
    </source>
</evidence>
<keyword evidence="2 6" id="KW-0238">DNA-binding</keyword>
<keyword evidence="7" id="KW-1185">Reference proteome</keyword>
<sequence>MSEAQVATNRTMLRVRDTIDRDYASELDLPALARVAHVSPDHLVRTFKRVFGETPHRYLQRRRVERAMFLLRTSDDDVLAICHAVGFSSLGTFGRTFAQVVGETPTQHRARGPLPPAHGCFAMAWTRPASYGASSGASHGGSSVSEKREATGDS</sequence>
<feature type="compositionally biased region" description="Low complexity" evidence="4">
    <location>
        <begin position="131"/>
        <end position="144"/>
    </location>
</feature>
<accession>A0A542DXB5</accession>
<feature type="domain" description="HTH araC/xylS-type" evidence="5">
    <location>
        <begin position="13"/>
        <end position="111"/>
    </location>
</feature>
<dbReference type="PROSITE" id="PS00041">
    <property type="entry name" value="HTH_ARAC_FAMILY_1"/>
    <property type="match status" value="1"/>
</dbReference>
<dbReference type="SMART" id="SM00342">
    <property type="entry name" value="HTH_ARAC"/>
    <property type="match status" value="1"/>
</dbReference>
<organism evidence="6 7">
    <name type="scientific">Lapillicoccus jejuensis</name>
    <dbReference type="NCBI Taxonomy" id="402171"/>
    <lineage>
        <taxon>Bacteria</taxon>
        <taxon>Bacillati</taxon>
        <taxon>Actinomycetota</taxon>
        <taxon>Actinomycetes</taxon>
        <taxon>Micrococcales</taxon>
        <taxon>Intrasporangiaceae</taxon>
        <taxon>Lapillicoccus</taxon>
    </lineage>
</organism>
<dbReference type="InterPro" id="IPR018060">
    <property type="entry name" value="HTH_AraC"/>
</dbReference>
<evidence type="ECO:0000256" key="4">
    <source>
        <dbReference type="SAM" id="MobiDB-lite"/>
    </source>
</evidence>
<feature type="compositionally biased region" description="Basic and acidic residues" evidence="4">
    <location>
        <begin position="145"/>
        <end position="154"/>
    </location>
</feature>
<evidence type="ECO:0000256" key="3">
    <source>
        <dbReference type="ARBA" id="ARBA00023163"/>
    </source>
</evidence>
<dbReference type="Pfam" id="PF12833">
    <property type="entry name" value="HTH_18"/>
    <property type="match status" value="1"/>
</dbReference>
<dbReference type="PANTHER" id="PTHR46796">
    <property type="entry name" value="HTH-TYPE TRANSCRIPTIONAL ACTIVATOR RHAS-RELATED"/>
    <property type="match status" value="1"/>
</dbReference>
<dbReference type="PROSITE" id="PS01124">
    <property type="entry name" value="HTH_ARAC_FAMILY_2"/>
    <property type="match status" value="1"/>
</dbReference>
<comment type="caution">
    <text evidence="6">The sequence shown here is derived from an EMBL/GenBank/DDBJ whole genome shotgun (WGS) entry which is preliminary data.</text>
</comment>
<dbReference type="Proteomes" id="UP000317893">
    <property type="component" value="Unassembled WGS sequence"/>
</dbReference>
<dbReference type="SUPFAM" id="SSF46689">
    <property type="entry name" value="Homeodomain-like"/>
    <property type="match status" value="2"/>
</dbReference>
<dbReference type="Gene3D" id="1.10.10.60">
    <property type="entry name" value="Homeodomain-like"/>
    <property type="match status" value="2"/>
</dbReference>
<dbReference type="RefSeq" id="WP_246061055.1">
    <property type="nucleotide sequence ID" value="NZ_BAAAPR010000008.1"/>
</dbReference>
<dbReference type="InterPro" id="IPR018062">
    <property type="entry name" value="HTH_AraC-typ_CS"/>
</dbReference>
<evidence type="ECO:0000259" key="5">
    <source>
        <dbReference type="PROSITE" id="PS01124"/>
    </source>
</evidence>
<keyword evidence="1" id="KW-0805">Transcription regulation</keyword>
<dbReference type="GO" id="GO:0043565">
    <property type="term" value="F:sequence-specific DNA binding"/>
    <property type="evidence" value="ECO:0007669"/>
    <property type="project" value="InterPro"/>
</dbReference>
<evidence type="ECO:0000313" key="7">
    <source>
        <dbReference type="Proteomes" id="UP000317893"/>
    </source>
</evidence>